<proteinExistence type="predicted"/>
<dbReference type="Proteomes" id="UP001500166">
    <property type="component" value="Unassembled WGS sequence"/>
</dbReference>
<evidence type="ECO:0000313" key="1">
    <source>
        <dbReference type="EMBL" id="GAA2117545.1"/>
    </source>
</evidence>
<dbReference type="EMBL" id="BAAAQA010000016">
    <property type="protein sequence ID" value="GAA2117545.1"/>
    <property type="molecule type" value="Genomic_DNA"/>
</dbReference>
<evidence type="ECO:0000313" key="2">
    <source>
        <dbReference type="Proteomes" id="UP001500166"/>
    </source>
</evidence>
<sequence length="102" mass="11077">MRGVVSENSALQLTFGDGVRTASPAHLRYELLNGSNGLVLDGCAHEMLLRGVTVLTPMVRPQVDMHTTPLFRAWLGELLTRVTVGGLHRSPCLQEPSDISNP</sequence>
<reference evidence="2" key="1">
    <citation type="journal article" date="2019" name="Int. J. Syst. Evol. Microbiol.">
        <title>The Global Catalogue of Microorganisms (GCM) 10K type strain sequencing project: providing services to taxonomists for standard genome sequencing and annotation.</title>
        <authorList>
            <consortium name="The Broad Institute Genomics Platform"/>
            <consortium name="The Broad Institute Genome Sequencing Center for Infectious Disease"/>
            <person name="Wu L."/>
            <person name="Ma J."/>
        </authorList>
    </citation>
    <scope>NUCLEOTIDE SEQUENCE [LARGE SCALE GENOMIC DNA]</scope>
    <source>
        <strain evidence="2">JCM 15914</strain>
    </source>
</reference>
<comment type="caution">
    <text evidence="1">The sequence shown here is derived from an EMBL/GenBank/DDBJ whole genome shotgun (WGS) entry which is preliminary data.</text>
</comment>
<protein>
    <submittedName>
        <fullName evidence="1">Uncharacterized protein</fullName>
    </submittedName>
</protein>
<keyword evidence="2" id="KW-1185">Reference proteome</keyword>
<name>A0ABP5JI77_9MICC</name>
<gene>
    <name evidence="1" type="ORF">GCM10009824_17090</name>
</gene>
<accession>A0ABP5JI77</accession>
<organism evidence="1 2">
    <name type="scientific">Kocuria atrinae</name>
    <dbReference type="NCBI Taxonomy" id="592377"/>
    <lineage>
        <taxon>Bacteria</taxon>
        <taxon>Bacillati</taxon>
        <taxon>Actinomycetota</taxon>
        <taxon>Actinomycetes</taxon>
        <taxon>Micrococcales</taxon>
        <taxon>Micrococcaceae</taxon>
        <taxon>Kocuria</taxon>
    </lineage>
</organism>